<feature type="domain" description="PIH1 N-terminal" evidence="3">
    <location>
        <begin position="65"/>
        <end position="208"/>
    </location>
</feature>
<dbReference type="Pfam" id="PF08190">
    <property type="entry name" value="PIH1"/>
    <property type="match status" value="1"/>
</dbReference>
<dbReference type="InterPro" id="IPR012981">
    <property type="entry name" value="PIH1_N"/>
</dbReference>
<name>A0A1V9Z6T8_ACHHY</name>
<feature type="region of interest" description="Disordered" evidence="2">
    <location>
        <begin position="225"/>
        <end position="273"/>
    </location>
</feature>
<feature type="region of interest" description="Disordered" evidence="2">
    <location>
        <begin position="365"/>
        <end position="419"/>
    </location>
</feature>
<dbReference type="AlphaFoldDB" id="A0A1V9Z6T8"/>
<comment type="caution">
    <text evidence="4">The sequence shown here is derived from an EMBL/GenBank/DDBJ whole genome shotgun (WGS) entry which is preliminary data.</text>
</comment>
<comment type="similarity">
    <text evidence="1">Belongs to the PIH1 family.</text>
</comment>
<dbReference type="PANTHER" id="PTHR22997">
    <property type="entry name" value="PIH1 DOMAIN-CONTAINING PROTEIN 1"/>
    <property type="match status" value="1"/>
</dbReference>
<feature type="compositionally biased region" description="Polar residues" evidence="2">
    <location>
        <begin position="231"/>
        <end position="242"/>
    </location>
</feature>
<accession>A0A1V9Z6T8</accession>
<dbReference type="PANTHER" id="PTHR22997:SF0">
    <property type="entry name" value="PIH1 DOMAIN-CONTAINING PROTEIN 1"/>
    <property type="match status" value="1"/>
</dbReference>
<dbReference type="InterPro" id="IPR050734">
    <property type="entry name" value="PIH1/Kintoun_subfamily"/>
</dbReference>
<sequence length="433" mass="47589">MNYGILHNRGPTKDKARAGPLPMHKIASQMGVDPATLGADAQHIWSMLDDMAATDPAAYQEFIAEQMAAQANAGRKKFTPEPGFVVKYSATLEGGKRRKLFINCCAHECVGLPKNPNNGRNVPRDSRAVPSTSNLEIPLAIGDLRSRTLQGELCTVVDAVFHPWVLERAKWDAKFKMDAMQLASHWVEQEKSAVLHRPGKLIKSLYKGGIGTGVSVVTNDFYVPEEDGGTKKQSNQTDNNAPTRPVIDSPTELLRSRNANPPSNQEENDTPFELLTSAPLKKKLIEEVVPKKLIEEVAPKRPIVEIGKKPAVERSVNPTNSTGKKPAVKKGFLNATKAPLYPTGSTEGRPSSAYVNLLHRSKVVDLTDNPPKKAPSTATPERAAPKRRSMEDIEFDQLCLDAEPDLKPQQRPDPASCEPLFNDEMARLFLQTL</sequence>
<evidence type="ECO:0000256" key="1">
    <source>
        <dbReference type="ARBA" id="ARBA00008511"/>
    </source>
</evidence>
<protein>
    <recommendedName>
        <fullName evidence="3">PIH1 N-terminal domain-containing protein</fullName>
    </recommendedName>
</protein>
<keyword evidence="5" id="KW-1185">Reference proteome</keyword>
<reference evidence="4 5" key="1">
    <citation type="journal article" date="2014" name="Genome Biol. Evol.">
        <title>The secreted proteins of Achlya hypogyna and Thraustotheca clavata identify the ancestral oomycete secretome and reveal gene acquisitions by horizontal gene transfer.</title>
        <authorList>
            <person name="Misner I."/>
            <person name="Blouin N."/>
            <person name="Leonard G."/>
            <person name="Richards T.A."/>
            <person name="Lane C.E."/>
        </authorList>
    </citation>
    <scope>NUCLEOTIDE SEQUENCE [LARGE SCALE GENOMIC DNA]</scope>
    <source>
        <strain evidence="4 5">ATCC 48635</strain>
    </source>
</reference>
<gene>
    <name evidence="4" type="ORF">ACHHYP_02339</name>
</gene>
<evidence type="ECO:0000313" key="4">
    <source>
        <dbReference type="EMBL" id="OQR93715.1"/>
    </source>
</evidence>
<organism evidence="4 5">
    <name type="scientific">Achlya hypogyna</name>
    <name type="common">Oomycete</name>
    <name type="synonym">Protoachlya hypogyna</name>
    <dbReference type="NCBI Taxonomy" id="1202772"/>
    <lineage>
        <taxon>Eukaryota</taxon>
        <taxon>Sar</taxon>
        <taxon>Stramenopiles</taxon>
        <taxon>Oomycota</taxon>
        <taxon>Saprolegniomycetes</taxon>
        <taxon>Saprolegniales</taxon>
        <taxon>Achlyaceae</taxon>
        <taxon>Achlya</taxon>
    </lineage>
</organism>
<dbReference type="STRING" id="1202772.A0A1V9Z6T8"/>
<evidence type="ECO:0000313" key="5">
    <source>
        <dbReference type="Proteomes" id="UP000243579"/>
    </source>
</evidence>
<dbReference type="GO" id="GO:0005737">
    <property type="term" value="C:cytoplasm"/>
    <property type="evidence" value="ECO:0007669"/>
    <property type="project" value="TreeGrafter"/>
</dbReference>
<proteinExistence type="inferred from homology"/>
<evidence type="ECO:0000256" key="2">
    <source>
        <dbReference type="SAM" id="MobiDB-lite"/>
    </source>
</evidence>
<dbReference type="Proteomes" id="UP000243579">
    <property type="component" value="Unassembled WGS sequence"/>
</dbReference>
<dbReference type="OrthoDB" id="545063at2759"/>
<evidence type="ECO:0000259" key="3">
    <source>
        <dbReference type="Pfam" id="PF08190"/>
    </source>
</evidence>
<dbReference type="EMBL" id="JNBR01000398">
    <property type="protein sequence ID" value="OQR93715.1"/>
    <property type="molecule type" value="Genomic_DNA"/>
</dbReference>